<accession>A0ABP0GV90</accession>
<keyword evidence="3" id="KW-1185">Reference proteome</keyword>
<dbReference type="Proteomes" id="UP001642483">
    <property type="component" value="Unassembled WGS sequence"/>
</dbReference>
<evidence type="ECO:0000256" key="1">
    <source>
        <dbReference type="SAM" id="Phobius"/>
    </source>
</evidence>
<evidence type="ECO:0000313" key="2">
    <source>
        <dbReference type="EMBL" id="CAK8695517.1"/>
    </source>
</evidence>
<feature type="transmembrane region" description="Helical" evidence="1">
    <location>
        <begin position="227"/>
        <end position="246"/>
    </location>
</feature>
<organism evidence="2 3">
    <name type="scientific">Clavelina lepadiformis</name>
    <name type="common">Light-bulb sea squirt</name>
    <name type="synonym">Ascidia lepadiformis</name>
    <dbReference type="NCBI Taxonomy" id="159417"/>
    <lineage>
        <taxon>Eukaryota</taxon>
        <taxon>Metazoa</taxon>
        <taxon>Chordata</taxon>
        <taxon>Tunicata</taxon>
        <taxon>Ascidiacea</taxon>
        <taxon>Aplousobranchia</taxon>
        <taxon>Clavelinidae</taxon>
        <taxon>Clavelina</taxon>
    </lineage>
</organism>
<name>A0ABP0GV90_CLALP</name>
<sequence length="250" mass="28887">MKVICAGMSKTGTKSLRAALILLGYNVYDFLENYQYFGGEWNRIASEGGTTEDFRRMFENVDAVTDMPGCSFWDEIHKAFPDAKIIFTTRDEDSWLQSVEHQIAAEDHPLVHLMMLLSPTYWKLDRFMWRIDHAVSGTGMISRFLRGVKINRLLTKMAYRKHNANVLQNAPKDKLLVYSVKEGWKPLCKFLGVDVPSKPFPHKNKQGQMVEELMAKHPIYIRGEREVMFFGSLLLLMLVLGVYIIVTRLF</sequence>
<keyword evidence="1" id="KW-0472">Membrane</keyword>
<keyword evidence="1" id="KW-0812">Transmembrane</keyword>
<keyword evidence="1" id="KW-1133">Transmembrane helix</keyword>
<proteinExistence type="predicted"/>
<comment type="caution">
    <text evidence="2">The sequence shown here is derived from an EMBL/GenBank/DDBJ whole genome shotgun (WGS) entry which is preliminary data.</text>
</comment>
<dbReference type="EMBL" id="CAWYQH010000152">
    <property type="protein sequence ID" value="CAK8695517.1"/>
    <property type="molecule type" value="Genomic_DNA"/>
</dbReference>
<dbReference type="Gene3D" id="3.40.50.300">
    <property type="entry name" value="P-loop containing nucleotide triphosphate hydrolases"/>
    <property type="match status" value="1"/>
</dbReference>
<dbReference type="SUPFAM" id="SSF52540">
    <property type="entry name" value="P-loop containing nucleoside triphosphate hydrolases"/>
    <property type="match status" value="1"/>
</dbReference>
<dbReference type="PANTHER" id="PTHR36978:SF4">
    <property type="entry name" value="P-LOOP CONTAINING NUCLEOSIDE TRIPHOSPHATE HYDROLASE PROTEIN"/>
    <property type="match status" value="1"/>
</dbReference>
<dbReference type="Pfam" id="PF17784">
    <property type="entry name" value="Sulfotransfer_4"/>
    <property type="match status" value="1"/>
</dbReference>
<dbReference type="InterPro" id="IPR027417">
    <property type="entry name" value="P-loop_NTPase"/>
</dbReference>
<reference evidence="2 3" key="1">
    <citation type="submission" date="2024-02" db="EMBL/GenBank/DDBJ databases">
        <authorList>
            <person name="Daric V."/>
            <person name="Darras S."/>
        </authorList>
    </citation>
    <scope>NUCLEOTIDE SEQUENCE [LARGE SCALE GENOMIC DNA]</scope>
</reference>
<dbReference type="PANTHER" id="PTHR36978">
    <property type="entry name" value="P-LOOP CONTAINING NUCLEOTIDE TRIPHOSPHATE HYDROLASE"/>
    <property type="match status" value="1"/>
</dbReference>
<gene>
    <name evidence="2" type="ORF">CVLEPA_LOCUS28784</name>
</gene>
<dbReference type="InterPro" id="IPR040632">
    <property type="entry name" value="Sulfotransfer_4"/>
</dbReference>
<evidence type="ECO:0000313" key="3">
    <source>
        <dbReference type="Proteomes" id="UP001642483"/>
    </source>
</evidence>
<protein>
    <submittedName>
        <fullName evidence="2">Uncharacterized protein</fullName>
    </submittedName>
</protein>